<dbReference type="InterPro" id="IPR029000">
    <property type="entry name" value="Cyclophilin-like_dom_sf"/>
</dbReference>
<evidence type="ECO:0000259" key="4">
    <source>
        <dbReference type="SMART" id="SM00797"/>
    </source>
</evidence>
<dbReference type="EC" id="3.5.2.9" evidence="5"/>
<keyword evidence="2 5" id="KW-0378">Hydrolase</keyword>
<reference evidence="5 6" key="1">
    <citation type="submission" date="2020-04" db="EMBL/GenBank/DDBJ databases">
        <authorList>
            <person name="De Canck E."/>
        </authorList>
    </citation>
    <scope>NUCLEOTIDE SEQUENCE [LARGE SCALE GENOMIC DNA]</scope>
    <source>
        <strain evidence="5 6">LMG 3441</strain>
    </source>
</reference>
<evidence type="ECO:0000313" key="5">
    <source>
        <dbReference type="EMBL" id="CAB3709730.1"/>
    </source>
</evidence>
<evidence type="ECO:0000256" key="1">
    <source>
        <dbReference type="ARBA" id="ARBA00022741"/>
    </source>
</evidence>
<dbReference type="RefSeq" id="WP_175170206.1">
    <property type="nucleotide sequence ID" value="NZ_CADIJQ010000004.1"/>
</dbReference>
<dbReference type="GO" id="GO:0005524">
    <property type="term" value="F:ATP binding"/>
    <property type="evidence" value="ECO:0007669"/>
    <property type="project" value="UniProtKB-KW"/>
</dbReference>
<keyword evidence="3" id="KW-0067">ATP-binding</keyword>
<evidence type="ECO:0000313" key="6">
    <source>
        <dbReference type="Proteomes" id="UP000494269"/>
    </source>
</evidence>
<dbReference type="Gene3D" id="2.40.100.10">
    <property type="entry name" value="Cyclophilin-like"/>
    <property type="match status" value="1"/>
</dbReference>
<accession>A0A6S7A3M5</accession>
<dbReference type="EMBL" id="CADIJQ010000004">
    <property type="protein sequence ID" value="CAB3709730.1"/>
    <property type="molecule type" value="Genomic_DNA"/>
</dbReference>
<keyword evidence="6" id="KW-1185">Reference proteome</keyword>
<dbReference type="AlphaFoldDB" id="A0A6S7A3M5"/>
<feature type="domain" description="Carboxyltransferase" evidence="4">
    <location>
        <begin position="26"/>
        <end position="311"/>
    </location>
</feature>
<name>A0A6S7A3M5_9BURK</name>
<dbReference type="NCBIfam" id="TIGR00724">
    <property type="entry name" value="urea_amlyse_rel"/>
    <property type="match status" value="1"/>
</dbReference>
<dbReference type="Proteomes" id="UP000494269">
    <property type="component" value="Unassembled WGS sequence"/>
</dbReference>
<sequence length="333" mass="35217">MSARLHIVAPGMLTTVQDLGRPGYEHMGVPPSGAMDPGALRLANALAGNPGDLAALEFTVTGGRLRVLDADCTLAFAGSAALHVSAAGGLPARALAPWQSHRVPAGATLTIGPLARGMRGYLAASGGIAVEPVLGSASTLTRAGLGGIEGRALKRDDILPIGRARAPFQRRWVPLRHTAWFYRDAPIGVILGPQQDHFSASEIRRFLSATYRLAPQSDRMGLRLDGPAIAHAQGADIITDPIAAGSIQIPGAGQPLIAMNDRQTTGGYPKIATVISADLPRLAQMRPGQPLRFEAMDAAAAIERLRSDTQWLDTRERELRADPNFPIFPLLLP</sequence>
<dbReference type="InterPro" id="IPR003778">
    <property type="entry name" value="CT_A_B"/>
</dbReference>
<organism evidence="5 6">
    <name type="scientific">Achromobacter kerstersii</name>
    <dbReference type="NCBI Taxonomy" id="1353890"/>
    <lineage>
        <taxon>Bacteria</taxon>
        <taxon>Pseudomonadati</taxon>
        <taxon>Pseudomonadota</taxon>
        <taxon>Betaproteobacteria</taxon>
        <taxon>Burkholderiales</taxon>
        <taxon>Alcaligenaceae</taxon>
        <taxon>Achromobacter</taxon>
    </lineage>
</organism>
<dbReference type="SUPFAM" id="SSF50891">
    <property type="entry name" value="Cyclophilin-like"/>
    <property type="match status" value="1"/>
</dbReference>
<evidence type="ECO:0000256" key="2">
    <source>
        <dbReference type="ARBA" id="ARBA00022801"/>
    </source>
</evidence>
<gene>
    <name evidence="5" type="primary">pxpC_1</name>
    <name evidence="5" type="ORF">LMG3441_03048</name>
</gene>
<proteinExistence type="predicted"/>
<dbReference type="SMART" id="SM00797">
    <property type="entry name" value="AHS2"/>
    <property type="match status" value="1"/>
</dbReference>
<evidence type="ECO:0000256" key="3">
    <source>
        <dbReference type="ARBA" id="ARBA00022840"/>
    </source>
</evidence>
<dbReference type="InterPro" id="IPR052708">
    <property type="entry name" value="PxpC"/>
</dbReference>
<dbReference type="GO" id="GO:0017168">
    <property type="term" value="F:5-oxoprolinase (ATP-hydrolyzing) activity"/>
    <property type="evidence" value="ECO:0007669"/>
    <property type="project" value="UniProtKB-EC"/>
</dbReference>
<dbReference type="PANTHER" id="PTHR43309">
    <property type="entry name" value="5-OXOPROLINASE SUBUNIT C"/>
    <property type="match status" value="1"/>
</dbReference>
<dbReference type="PANTHER" id="PTHR43309:SF3">
    <property type="entry name" value="5-OXOPROLINASE SUBUNIT C"/>
    <property type="match status" value="1"/>
</dbReference>
<dbReference type="Pfam" id="PF02626">
    <property type="entry name" value="CT_A_B"/>
    <property type="match status" value="1"/>
</dbReference>
<protein>
    <submittedName>
        <fullName evidence="5">5-oxoprolinase subunit C</fullName>
        <ecNumber evidence="5">3.5.2.9</ecNumber>
    </submittedName>
</protein>
<keyword evidence="1" id="KW-0547">Nucleotide-binding</keyword>